<organism evidence="3 4">
    <name type="scientific">Sphingomonas taxi</name>
    <dbReference type="NCBI Taxonomy" id="1549858"/>
    <lineage>
        <taxon>Bacteria</taxon>
        <taxon>Pseudomonadati</taxon>
        <taxon>Pseudomonadota</taxon>
        <taxon>Alphaproteobacteria</taxon>
        <taxon>Sphingomonadales</taxon>
        <taxon>Sphingomonadaceae</taxon>
        <taxon>Sphingomonas</taxon>
    </lineage>
</organism>
<dbReference type="GO" id="GO:0006567">
    <property type="term" value="P:L-threonine catabolic process"/>
    <property type="evidence" value="ECO:0007669"/>
    <property type="project" value="TreeGrafter"/>
</dbReference>
<evidence type="ECO:0000259" key="2">
    <source>
        <dbReference type="Pfam" id="PF01073"/>
    </source>
</evidence>
<dbReference type="HOGENOM" id="CLU_039511_1_0_5"/>
<proteinExistence type="inferred from homology"/>
<dbReference type="Proteomes" id="UP000033200">
    <property type="component" value="Chromosome"/>
</dbReference>
<dbReference type="STRING" id="1549858.MC45_07175"/>
<dbReference type="InterPro" id="IPR002225">
    <property type="entry name" value="3Beta_OHSteriod_DH/Estase"/>
</dbReference>
<sequence length="477" mass="52638">MVSLSTKVVFLTGATGNMGREAVKRLTAKDDITLRVLLRAEERDGKFARQMMGMKGVEIVTGDLTDARSIETGVRGADVVLHVGGLVSPLADHLPPATVSAVNVGGARNIVAAIKRVGDPDRTRLVYIGTVAQTGSRNAPIHWGRTGDPIKISTYDHYAVTKTQAEAIVAESGIRHWVSLRQSGMAHFDMWRMFDPIMFHNPLNGVFEWSTANDSGRLMAAVCDDAVPDSFWRGFYNIGGGAASRVVNHEFMAGSMAGYRDVLRPHWFATRNFHGQWYADSDRLEALVPFREQSVHDYLAEAPRHIPALARLVPKLLPKMVRKRIENLAAAPGGSLHWFATDDAAHIAAYFGSRAAWEAIPRDWAAFELKQPSRTPTLLDHGYDETIAPADWRLADLQDAAHFRGGQCHAESCDGPDRPVDWSCALGHRFAMTPNLLLRGGHWCPTCQIDSMCYDRAAERSPFFRQVWTEPTAAADA</sequence>
<evidence type="ECO:0000313" key="4">
    <source>
        <dbReference type="Proteomes" id="UP000033200"/>
    </source>
</evidence>
<dbReference type="PANTHER" id="PTHR42687">
    <property type="entry name" value="L-THREONINE 3-DEHYDROGENASE"/>
    <property type="match status" value="1"/>
</dbReference>
<protein>
    <submittedName>
        <fullName evidence="3">Epimerase</fullName>
    </submittedName>
</protein>
<dbReference type="InterPro" id="IPR036291">
    <property type="entry name" value="NAD(P)-bd_dom_sf"/>
</dbReference>
<dbReference type="eggNOG" id="COG0702">
    <property type="taxonomic scope" value="Bacteria"/>
</dbReference>
<dbReference type="SUPFAM" id="SSF51735">
    <property type="entry name" value="NAD(P)-binding Rossmann-fold domains"/>
    <property type="match status" value="1"/>
</dbReference>
<gene>
    <name evidence="3" type="ORF">MC45_07175</name>
</gene>
<dbReference type="GO" id="GO:0008743">
    <property type="term" value="F:L-threonine 3-dehydrogenase activity"/>
    <property type="evidence" value="ECO:0007669"/>
    <property type="project" value="TreeGrafter"/>
</dbReference>
<dbReference type="AlphaFoldDB" id="A0A097EF59"/>
<feature type="domain" description="3-beta hydroxysteroid dehydrogenase/isomerase" evidence="2">
    <location>
        <begin position="11"/>
        <end position="172"/>
    </location>
</feature>
<evidence type="ECO:0000256" key="1">
    <source>
        <dbReference type="ARBA" id="ARBA00007637"/>
    </source>
</evidence>
<dbReference type="GO" id="GO:0006694">
    <property type="term" value="P:steroid biosynthetic process"/>
    <property type="evidence" value="ECO:0007669"/>
    <property type="project" value="InterPro"/>
</dbReference>
<dbReference type="InterPro" id="IPR051225">
    <property type="entry name" value="NAD(P)_epim/dehydratase"/>
</dbReference>
<name>A0A097EF59_9SPHN</name>
<accession>A0A097EF59</accession>
<dbReference type="EMBL" id="CP009571">
    <property type="protein sequence ID" value="AIT06207.1"/>
    <property type="molecule type" value="Genomic_DNA"/>
</dbReference>
<dbReference type="Gene3D" id="3.40.50.720">
    <property type="entry name" value="NAD(P)-binding Rossmann-like Domain"/>
    <property type="match status" value="1"/>
</dbReference>
<dbReference type="RefSeq" id="WP_038661280.1">
    <property type="nucleotide sequence ID" value="NZ_CP009571.1"/>
</dbReference>
<dbReference type="PANTHER" id="PTHR42687:SF1">
    <property type="entry name" value="L-THREONINE 3-DEHYDROGENASE, MITOCHONDRIAL"/>
    <property type="match status" value="1"/>
</dbReference>
<comment type="similarity">
    <text evidence="1">Belongs to the NAD(P)-dependent epimerase/dehydratase family.</text>
</comment>
<keyword evidence="4" id="KW-1185">Reference proteome</keyword>
<dbReference type="Pfam" id="PF01073">
    <property type="entry name" value="3Beta_HSD"/>
    <property type="match status" value="1"/>
</dbReference>
<reference evidence="3 4" key="1">
    <citation type="submission" date="2014-09" db="EMBL/GenBank/DDBJ databases">
        <title>Using Illumina technology Improving SMRT sequencing Genome Assembly by RASTools.</title>
        <authorList>
            <person name="Zhou Y."/>
            <person name="Ma T."/>
            <person name="Liu T."/>
        </authorList>
    </citation>
    <scope>NUCLEOTIDE SEQUENCE [LARGE SCALE GENOMIC DNA]</scope>
    <source>
        <strain evidence="3 4">ATCC 55669</strain>
    </source>
</reference>
<dbReference type="KEGG" id="stax:MC45_07175"/>
<evidence type="ECO:0000313" key="3">
    <source>
        <dbReference type="EMBL" id="AIT06207.1"/>
    </source>
</evidence>